<gene>
    <name evidence="1" type="ORF">LPTSP2_28340</name>
</gene>
<proteinExistence type="predicted"/>
<organism evidence="1 2">
    <name type="scientific">Leptospira ellinghausenii</name>
    <dbReference type="NCBI Taxonomy" id="1917822"/>
    <lineage>
        <taxon>Bacteria</taxon>
        <taxon>Pseudomonadati</taxon>
        <taxon>Spirochaetota</taxon>
        <taxon>Spirochaetia</taxon>
        <taxon>Leptospirales</taxon>
        <taxon>Leptospiraceae</taxon>
        <taxon>Leptospira</taxon>
    </lineage>
</organism>
<protein>
    <submittedName>
        <fullName evidence="1">Uncharacterized protein</fullName>
    </submittedName>
</protein>
<evidence type="ECO:0000313" key="2">
    <source>
        <dbReference type="Proteomes" id="UP000245206"/>
    </source>
</evidence>
<dbReference type="OrthoDB" id="341182at2"/>
<evidence type="ECO:0000313" key="1">
    <source>
        <dbReference type="EMBL" id="GBF43533.1"/>
    </source>
</evidence>
<keyword evidence="2" id="KW-1185">Reference proteome</keyword>
<accession>A0A2P2DFX6</accession>
<reference evidence="2" key="1">
    <citation type="journal article" date="2019" name="Microbiol. Immunol.">
        <title>Molecular and phenotypic characterization of Leptospira johnsonii sp. nov., Leptospira ellinghausenii sp. nov. and Leptospira ryugenii sp. nov. isolated from soil and water in Japan.</title>
        <authorList>
            <person name="Masuzawa T."/>
            <person name="Saito M."/>
            <person name="Nakao R."/>
            <person name="Nikaido Y."/>
            <person name="Matsumoto M."/>
            <person name="Ogawa M."/>
            <person name="Yokoyama M."/>
            <person name="Hidaka Y."/>
            <person name="Tomita J."/>
            <person name="Sakakibara K."/>
            <person name="Suzuki K."/>
            <person name="Yasuda S."/>
            <person name="Sato H."/>
            <person name="Yamaguchi M."/>
            <person name="Yoshida S.I."/>
            <person name="Koizumi N."/>
            <person name="Kawamura Y."/>
        </authorList>
    </citation>
    <scope>NUCLEOTIDE SEQUENCE [LARGE SCALE GENOMIC DNA]</scope>
    <source>
        <strain evidence="2">E18</strain>
    </source>
</reference>
<sequence>MRNLLLLISLFSFSFCSQEDWREQMEAENKKVILRVEKDHQLIRANAFKGSDWVKSSKTKELAVQNFLHEVIQNKSQNDYYVSWDEKMNIIFPNILGKGTLLDTTPLLDYKKVLETRETFAITEIKNRIQGKQYRITSIDWEKPRMYGDIVGHKPKTIKIQIEKQVIILDQIKMVFGTKAGFKVGVIGP</sequence>
<name>A0A2P2DFX6_9LEPT</name>
<comment type="caution">
    <text evidence="1">The sequence shown here is derived from an EMBL/GenBank/DDBJ whole genome shotgun (WGS) entry which is preliminary data.</text>
</comment>
<dbReference type="Proteomes" id="UP000245206">
    <property type="component" value="Unassembled WGS sequence"/>
</dbReference>
<dbReference type="EMBL" id="BFAZ01000009">
    <property type="protein sequence ID" value="GBF43533.1"/>
    <property type="molecule type" value="Genomic_DNA"/>
</dbReference>
<dbReference type="AlphaFoldDB" id="A0A2P2DFX6"/>